<evidence type="ECO:0000313" key="2">
    <source>
        <dbReference type="Proteomes" id="UP000705379"/>
    </source>
</evidence>
<dbReference type="AlphaFoldDB" id="A0A944GQW1"/>
<accession>A0A944GQW1</accession>
<proteinExistence type="predicted"/>
<organism evidence="1 2">
    <name type="scientific">Roseibium polysiphoniae</name>
    <dbReference type="NCBI Taxonomy" id="2571221"/>
    <lineage>
        <taxon>Bacteria</taxon>
        <taxon>Pseudomonadati</taxon>
        <taxon>Pseudomonadota</taxon>
        <taxon>Alphaproteobacteria</taxon>
        <taxon>Hyphomicrobiales</taxon>
        <taxon>Stappiaceae</taxon>
        <taxon>Roseibium</taxon>
    </lineage>
</organism>
<reference evidence="1" key="1">
    <citation type="submission" date="2018-08" db="EMBL/GenBank/DDBJ databases">
        <authorList>
            <person name="Jin W."/>
            <person name="Wang H."/>
            <person name="Yang Y."/>
            <person name="Li M."/>
            <person name="Liu J."/>
        </authorList>
    </citation>
    <scope>NUCLEOTIDE SEQUENCE</scope>
    <source>
        <strain evidence="1">AESS21</strain>
    </source>
</reference>
<comment type="caution">
    <text evidence="1">The sequence shown here is derived from an EMBL/GenBank/DDBJ whole genome shotgun (WGS) entry which is preliminary data.</text>
</comment>
<protein>
    <submittedName>
        <fullName evidence="1">Uncharacterized protein</fullName>
    </submittedName>
</protein>
<dbReference type="RefSeq" id="WP_213214993.1">
    <property type="nucleotide sequence ID" value="NZ_QTKU01000001.1"/>
</dbReference>
<dbReference type="Proteomes" id="UP000705379">
    <property type="component" value="Unassembled WGS sequence"/>
</dbReference>
<name>A0A944GQW1_9HYPH</name>
<sequence length="169" mass="18979">MARHHGPVLVDTNVIIECWRVSAWKALCGGYGVETVGDCFVETQTGFQRRRPEEQIDSEELIKTLKAVNAVEDTHRAEAVIRDPTIAHLDDGERALWAHALSRPDAWVLCGPDKASLRIGIRLGLRDRLVSLERLLADVGFKPKSNLKNAYTQKWLEQTLAELAQLEGR</sequence>
<reference evidence="1" key="2">
    <citation type="journal article" date="2021" name="Microorganisms">
        <title>Bacterial Dimethylsulfoniopropionate Biosynthesis in the East China Sea.</title>
        <authorList>
            <person name="Liu J."/>
            <person name="Zhang Y."/>
            <person name="Liu J."/>
            <person name="Zhong H."/>
            <person name="Williams B.T."/>
            <person name="Zheng Y."/>
            <person name="Curson A.R.J."/>
            <person name="Sun C."/>
            <person name="Sun H."/>
            <person name="Song D."/>
            <person name="Wagner Mackenzie B."/>
            <person name="Bermejo Martinez A."/>
            <person name="Todd J.D."/>
            <person name="Zhang X.H."/>
        </authorList>
    </citation>
    <scope>NUCLEOTIDE SEQUENCE</scope>
    <source>
        <strain evidence="1">AESS21</strain>
    </source>
</reference>
<gene>
    <name evidence="1" type="ORF">DYI23_03830</name>
</gene>
<dbReference type="EMBL" id="QTKU01000001">
    <property type="protein sequence ID" value="MBS8259343.1"/>
    <property type="molecule type" value="Genomic_DNA"/>
</dbReference>
<evidence type="ECO:0000313" key="1">
    <source>
        <dbReference type="EMBL" id="MBS8259343.1"/>
    </source>
</evidence>